<dbReference type="GO" id="GO:0016020">
    <property type="term" value="C:membrane"/>
    <property type="evidence" value="ECO:0007669"/>
    <property type="project" value="UniProtKB-SubCell"/>
</dbReference>
<dbReference type="EMBL" id="JAEHOC010000032">
    <property type="protein sequence ID" value="KAG2429048.1"/>
    <property type="molecule type" value="Genomic_DNA"/>
</dbReference>
<dbReference type="InterPro" id="IPR004254">
    <property type="entry name" value="AdipoR/HlyIII-related"/>
</dbReference>
<protein>
    <submittedName>
        <fullName evidence="7">Uncharacterized protein</fullName>
    </submittedName>
</protein>
<dbReference type="PANTHER" id="PTHR20855:SF136">
    <property type="match status" value="1"/>
</dbReference>
<evidence type="ECO:0000313" key="7">
    <source>
        <dbReference type="EMBL" id="KAG2429048.1"/>
    </source>
</evidence>
<keyword evidence="5" id="KW-0479">Metal-binding</keyword>
<evidence type="ECO:0000313" key="8">
    <source>
        <dbReference type="Proteomes" id="UP000650467"/>
    </source>
</evidence>
<keyword evidence="3 6" id="KW-1133">Transmembrane helix</keyword>
<organism evidence="7 8">
    <name type="scientific">Chlamydomonas incerta</name>
    <dbReference type="NCBI Taxonomy" id="51695"/>
    <lineage>
        <taxon>Eukaryota</taxon>
        <taxon>Viridiplantae</taxon>
        <taxon>Chlorophyta</taxon>
        <taxon>core chlorophytes</taxon>
        <taxon>Chlorophyceae</taxon>
        <taxon>CS clade</taxon>
        <taxon>Chlamydomonadales</taxon>
        <taxon>Chlamydomonadaceae</taxon>
        <taxon>Chlamydomonas</taxon>
    </lineage>
</organism>
<dbReference type="OrthoDB" id="535992at2759"/>
<evidence type="ECO:0000256" key="2">
    <source>
        <dbReference type="ARBA" id="ARBA00022692"/>
    </source>
</evidence>
<dbReference type="GO" id="GO:0046872">
    <property type="term" value="F:metal ion binding"/>
    <property type="evidence" value="ECO:0007669"/>
    <property type="project" value="UniProtKB-KW"/>
</dbReference>
<dbReference type="PANTHER" id="PTHR20855">
    <property type="entry name" value="ADIPOR/PROGESTIN RECEPTOR-RELATED"/>
    <property type="match status" value="1"/>
</dbReference>
<evidence type="ECO:0000256" key="6">
    <source>
        <dbReference type="SAM" id="Phobius"/>
    </source>
</evidence>
<feature type="transmembrane region" description="Helical" evidence="6">
    <location>
        <begin position="67"/>
        <end position="84"/>
    </location>
</feature>
<feature type="binding site" evidence="5">
    <location>
        <position position="47"/>
    </location>
    <ligand>
        <name>Zn(2+)</name>
        <dbReference type="ChEBI" id="CHEBI:29105"/>
    </ligand>
</feature>
<proteinExistence type="predicted"/>
<feature type="transmembrane region" description="Helical" evidence="6">
    <location>
        <begin position="90"/>
        <end position="112"/>
    </location>
</feature>
<keyword evidence="5" id="KW-0862">Zinc</keyword>
<accession>A0A835SSX3</accession>
<evidence type="ECO:0000256" key="3">
    <source>
        <dbReference type="ARBA" id="ARBA00022989"/>
    </source>
</evidence>
<gene>
    <name evidence="7" type="ORF">HXX76_011289</name>
</gene>
<evidence type="ECO:0000256" key="5">
    <source>
        <dbReference type="PIRSR" id="PIRSR604254-1"/>
    </source>
</evidence>
<keyword evidence="4 6" id="KW-0472">Membrane</keyword>
<comment type="subcellular location">
    <subcellularLocation>
        <location evidence="1">Membrane</location>
        <topology evidence="1">Multi-pass membrane protein</topology>
    </subcellularLocation>
</comment>
<reference evidence="7" key="1">
    <citation type="journal article" date="2020" name="bioRxiv">
        <title>Comparative genomics of Chlamydomonas.</title>
        <authorList>
            <person name="Craig R.J."/>
            <person name="Hasan A.R."/>
            <person name="Ness R.W."/>
            <person name="Keightley P.D."/>
        </authorList>
    </citation>
    <scope>NUCLEOTIDE SEQUENCE</scope>
    <source>
        <strain evidence="7">SAG 7.73</strain>
    </source>
</reference>
<dbReference type="GO" id="GO:0038023">
    <property type="term" value="F:signaling receptor activity"/>
    <property type="evidence" value="ECO:0007669"/>
    <property type="project" value="TreeGrafter"/>
</dbReference>
<comment type="caution">
    <text evidence="7">The sequence shown here is derived from an EMBL/GenBank/DDBJ whole genome shotgun (WGS) entry which is preliminary data.</text>
</comment>
<feature type="binding site" evidence="5">
    <location>
        <position position="195"/>
    </location>
    <ligand>
        <name>Zn(2+)</name>
        <dbReference type="ChEBI" id="CHEBI:29105"/>
    </ligand>
</feature>
<dbReference type="GO" id="GO:0009744">
    <property type="term" value="P:response to sucrose"/>
    <property type="evidence" value="ECO:0007669"/>
    <property type="project" value="UniProtKB-ARBA"/>
</dbReference>
<dbReference type="Proteomes" id="UP000650467">
    <property type="component" value="Unassembled WGS sequence"/>
</dbReference>
<feature type="binding site" evidence="5">
    <location>
        <position position="191"/>
    </location>
    <ligand>
        <name>Zn(2+)</name>
        <dbReference type="ChEBI" id="CHEBI:29105"/>
    </ligand>
</feature>
<feature type="transmembrane region" description="Helical" evidence="6">
    <location>
        <begin position="39"/>
        <end position="60"/>
    </location>
</feature>
<feature type="transmembrane region" description="Helical" evidence="6">
    <location>
        <begin position="124"/>
        <end position="142"/>
    </location>
</feature>
<keyword evidence="2 6" id="KW-0812">Transmembrane</keyword>
<feature type="transmembrane region" description="Helical" evidence="6">
    <location>
        <begin position="148"/>
        <end position="171"/>
    </location>
</feature>
<sequence length="222" mass="24986">MLLGAVLSTASLIFIFSRYDVQGADISAFVLFWTSLIAHLPFSVGYHLFLPISVTVYNYWRRLDISFVLIMSIQLTYGMSYFVYPHLWQTLLATGLVAIVSALGIRTVYTFADGQHLERSKVTRWIGLSALGYYFPIVYQAVLDGNHGVWSVPFVAAFVVPASLAGGAYIYEVHFPERFMPGKLDIVGNSHLWMHFGVISAHLMGFCFVLHNYLRRTGQLST</sequence>
<keyword evidence="8" id="KW-1185">Reference proteome</keyword>
<name>A0A835SSX3_CHLIN</name>
<evidence type="ECO:0000256" key="1">
    <source>
        <dbReference type="ARBA" id="ARBA00004141"/>
    </source>
</evidence>
<evidence type="ECO:0000256" key="4">
    <source>
        <dbReference type="ARBA" id="ARBA00023136"/>
    </source>
</evidence>
<dbReference type="AlphaFoldDB" id="A0A835SSX3"/>
<feature type="transmembrane region" description="Helical" evidence="6">
    <location>
        <begin position="192"/>
        <end position="214"/>
    </location>
</feature>
<dbReference type="Pfam" id="PF03006">
    <property type="entry name" value="HlyIII"/>
    <property type="match status" value="1"/>
</dbReference>